<dbReference type="EMBL" id="QFQP01000014">
    <property type="protein sequence ID" value="PZR11409.1"/>
    <property type="molecule type" value="Genomic_DNA"/>
</dbReference>
<reference evidence="12 13" key="1">
    <citation type="submission" date="2017-08" db="EMBL/GenBank/DDBJ databases">
        <title>Infants hospitalized years apart are colonized by the same room-sourced microbial strains.</title>
        <authorList>
            <person name="Brooks B."/>
            <person name="Olm M.R."/>
            <person name="Firek B.A."/>
            <person name="Baker R."/>
            <person name="Thomas B.C."/>
            <person name="Morowitz M.J."/>
            <person name="Banfield J.F."/>
        </authorList>
    </citation>
    <scope>NUCLEOTIDE SEQUENCE [LARGE SCALE GENOMIC DNA]</scope>
    <source>
        <strain evidence="12">S2_003_000_R2_14</strain>
    </source>
</reference>
<dbReference type="PANTHER" id="PTHR30604:SF1">
    <property type="entry name" value="DNA UTILIZATION PROTEIN HOFQ"/>
    <property type="match status" value="1"/>
</dbReference>
<dbReference type="Gene3D" id="3.30.1370.120">
    <property type="match status" value="1"/>
</dbReference>
<dbReference type="SMART" id="SM00965">
    <property type="entry name" value="STN"/>
    <property type="match status" value="1"/>
</dbReference>
<keyword evidence="6" id="KW-0998">Cell outer membrane</keyword>
<evidence type="ECO:0000256" key="3">
    <source>
        <dbReference type="ARBA" id="ARBA00022729"/>
    </source>
</evidence>
<dbReference type="InterPro" id="IPR011662">
    <property type="entry name" value="Secretin/TonB_short_N"/>
</dbReference>
<dbReference type="Gene3D" id="2.60.40.3470">
    <property type="match status" value="1"/>
</dbReference>
<evidence type="ECO:0000256" key="7">
    <source>
        <dbReference type="RuleBase" id="RU004003"/>
    </source>
</evidence>
<dbReference type="PANTHER" id="PTHR30604">
    <property type="entry name" value="PROTEIN TRANSPORT PROTEIN HOFQ"/>
    <property type="match status" value="1"/>
</dbReference>
<dbReference type="InterPro" id="IPR013355">
    <property type="entry name" value="Pilus_4_PilQ"/>
</dbReference>
<proteinExistence type="inferred from homology"/>
<evidence type="ECO:0000256" key="10">
    <source>
        <dbReference type="SAM" id="SignalP"/>
    </source>
</evidence>
<gene>
    <name evidence="12" type="ORF">DI536_17425</name>
</gene>
<evidence type="ECO:0000256" key="2">
    <source>
        <dbReference type="ARBA" id="ARBA00022448"/>
    </source>
</evidence>
<dbReference type="InterPro" id="IPR038591">
    <property type="entry name" value="NolW-like_sf"/>
</dbReference>
<dbReference type="Proteomes" id="UP000249061">
    <property type="component" value="Unassembled WGS sequence"/>
</dbReference>
<dbReference type="GO" id="GO:0009279">
    <property type="term" value="C:cell outer membrane"/>
    <property type="evidence" value="ECO:0007669"/>
    <property type="project" value="UniProtKB-SubCell"/>
</dbReference>
<feature type="signal peptide" evidence="10">
    <location>
        <begin position="1"/>
        <end position="24"/>
    </location>
</feature>
<evidence type="ECO:0000256" key="1">
    <source>
        <dbReference type="ARBA" id="ARBA00004370"/>
    </source>
</evidence>
<dbReference type="InterPro" id="IPR021731">
    <property type="entry name" value="AMIN_dom"/>
</dbReference>
<keyword evidence="3 10" id="KW-0732">Signal</keyword>
<evidence type="ECO:0000259" key="11">
    <source>
        <dbReference type="SMART" id="SM00965"/>
    </source>
</evidence>
<keyword evidence="4" id="KW-0653">Protein transport</keyword>
<feature type="chain" id="PRO_5015839426" evidence="10">
    <location>
        <begin position="25"/>
        <end position="864"/>
    </location>
</feature>
<organism evidence="12 13">
    <name type="scientific">Archangium gephyra</name>
    <dbReference type="NCBI Taxonomy" id="48"/>
    <lineage>
        <taxon>Bacteria</taxon>
        <taxon>Pseudomonadati</taxon>
        <taxon>Myxococcota</taxon>
        <taxon>Myxococcia</taxon>
        <taxon>Myxococcales</taxon>
        <taxon>Cystobacterineae</taxon>
        <taxon>Archangiaceae</taxon>
        <taxon>Archangium</taxon>
    </lineage>
</organism>
<accession>A0A2W5T791</accession>
<evidence type="ECO:0000256" key="5">
    <source>
        <dbReference type="ARBA" id="ARBA00023136"/>
    </source>
</evidence>
<evidence type="ECO:0000313" key="12">
    <source>
        <dbReference type="EMBL" id="PZR11409.1"/>
    </source>
</evidence>
<dbReference type="InterPro" id="IPR004846">
    <property type="entry name" value="T2SS/T3SS_dom"/>
</dbReference>
<comment type="similarity">
    <text evidence="7">Belongs to the bacterial secretin family.</text>
</comment>
<feature type="domain" description="Secretin/TonB short N-terminal" evidence="11">
    <location>
        <begin position="466"/>
        <end position="514"/>
    </location>
</feature>
<evidence type="ECO:0000256" key="6">
    <source>
        <dbReference type="ARBA" id="ARBA00023237"/>
    </source>
</evidence>
<dbReference type="AlphaFoldDB" id="A0A2W5T791"/>
<dbReference type="GO" id="GO:0009306">
    <property type="term" value="P:protein secretion"/>
    <property type="evidence" value="ECO:0007669"/>
    <property type="project" value="InterPro"/>
</dbReference>
<evidence type="ECO:0000313" key="13">
    <source>
        <dbReference type="Proteomes" id="UP000249061"/>
    </source>
</evidence>
<dbReference type="PRINTS" id="PR00811">
    <property type="entry name" value="BCTERIALGSPD"/>
</dbReference>
<keyword evidence="5" id="KW-0472">Membrane</keyword>
<dbReference type="Pfam" id="PF03958">
    <property type="entry name" value="Secretin_N"/>
    <property type="match status" value="1"/>
</dbReference>
<dbReference type="NCBIfam" id="TIGR02515">
    <property type="entry name" value="IV_pilus_PilQ"/>
    <property type="match status" value="1"/>
</dbReference>
<dbReference type="InterPro" id="IPR001775">
    <property type="entry name" value="GspD/PilQ"/>
</dbReference>
<name>A0A2W5T791_9BACT</name>
<evidence type="ECO:0000256" key="4">
    <source>
        <dbReference type="ARBA" id="ARBA00022927"/>
    </source>
</evidence>
<sequence length="864" mass="90695">MSQEKTIMKSALLFAGLLASTAFGASENALTGVTVAPTAGGAEVTVRCSQPPVFNVFRLKDPDRLVVDVSNAKVDAIKGHHDGAGPVSGVVASQFSDAKAEVGRLLLGLTDAARYDVKAVDNTLVISIDGAATRPAVVSEATPAPRASAPGETIIASRVDEKPVANPATRLKAIVADGRKGLRLVTDGEVARFEVIELADPSRLAIDLHGLKGSPRAPKLSLANVRDVRVGAHGDKVRVVVEFAQRPDFDVRRRGDGVGITLKGVARDTVASNDEGPAEVEIDGAPVALEGSSKIVSNTVEVTDVSFKESSNGGVVQLKLKGDGAKWSVDRPDGKSAVLNLEGARIARQLERSLDTSALGTPVKMVSVFAVPGATDKVRVVVAGEQQLEQLVNERPGVVQWRFSARGSSEQIVAENRSAGFSTEADTVTEEGAPQQRRYVGKRVSFEFKDIDIHNLLRIIAEISKKNIVVADDVGGRITVRLRNVPWDQALELVLRSKSLGKEEFGNIIRVAPLATLEAEATAKAARAKARIDSAPLSVALVPVNYATAGDMSSRVREVLSARGNVTVDTRTNTLIVRDLPENIAKVRSLVTSLDLQTPQVLIESRIVEASTSFRREVGIQWGGQTIMSGATGNPTGLVFPSSVAVTGGAEQGGGIGMPANSNYALSLPVGAGAGSGGALGLAFGSAGGAVQLNLRLSALEAQGAVKTISAPKVTTLDNETARISQGVSIPFSQVSAAGANTQFVEARLSLEVTPHITQDGSVLMRINAQNNQPDPANTGANGQPGISRKEANTNVLVKDGETTVIGGIYVRAGSTNTSGLPILSKIPVLGFFFRNNRELETKNELLIFITPRILNRATVAQNP</sequence>
<dbReference type="InterPro" id="IPR005644">
    <property type="entry name" value="NolW-like"/>
</dbReference>
<dbReference type="Pfam" id="PF00263">
    <property type="entry name" value="Secretin"/>
    <property type="match status" value="1"/>
</dbReference>
<protein>
    <submittedName>
        <fullName evidence="12">Type IV pilus secretin PilQ</fullName>
    </submittedName>
</protein>
<evidence type="ECO:0000256" key="9">
    <source>
        <dbReference type="SAM" id="MobiDB-lite"/>
    </source>
</evidence>
<comment type="subcellular location">
    <subcellularLocation>
        <location evidence="8">Cell outer membrane</location>
    </subcellularLocation>
    <subcellularLocation>
        <location evidence="1">Membrane</location>
    </subcellularLocation>
</comment>
<keyword evidence="2 8" id="KW-0813">Transport</keyword>
<dbReference type="Gene3D" id="2.60.40.3500">
    <property type="match status" value="2"/>
</dbReference>
<dbReference type="InterPro" id="IPR051808">
    <property type="entry name" value="Type_IV_pilus_biogenesis"/>
</dbReference>
<evidence type="ECO:0000256" key="8">
    <source>
        <dbReference type="RuleBase" id="RU004004"/>
    </source>
</evidence>
<dbReference type="Gene3D" id="3.30.1370.130">
    <property type="match status" value="1"/>
</dbReference>
<comment type="caution">
    <text evidence="12">The sequence shown here is derived from an EMBL/GenBank/DDBJ whole genome shotgun (WGS) entry which is preliminary data.</text>
</comment>
<feature type="compositionally biased region" description="Polar residues" evidence="9">
    <location>
        <begin position="771"/>
        <end position="782"/>
    </location>
</feature>
<dbReference type="Pfam" id="PF11741">
    <property type="entry name" value="AMIN"/>
    <property type="match status" value="3"/>
</dbReference>
<feature type="region of interest" description="Disordered" evidence="9">
    <location>
        <begin position="771"/>
        <end position="794"/>
    </location>
</feature>